<comment type="caution">
    <text evidence="2">The sequence shown here is derived from an EMBL/GenBank/DDBJ whole genome shotgun (WGS) entry which is preliminary data.</text>
</comment>
<gene>
    <name evidence="2" type="ORF">CVM52_14065</name>
</gene>
<dbReference type="Gene3D" id="3.40.50.300">
    <property type="entry name" value="P-loop containing nucleotide triphosphate hydrolases"/>
    <property type="match status" value="1"/>
</dbReference>
<accession>A0A2M8IZT4</accession>
<feature type="domain" description="G" evidence="1">
    <location>
        <begin position="18"/>
        <end position="146"/>
    </location>
</feature>
<dbReference type="InterPro" id="IPR027417">
    <property type="entry name" value="P-loop_NTPase"/>
</dbReference>
<keyword evidence="3" id="KW-1185">Reference proteome</keyword>
<protein>
    <recommendedName>
        <fullName evidence="1">G domain-containing protein</fullName>
    </recommendedName>
</protein>
<evidence type="ECO:0000313" key="2">
    <source>
        <dbReference type="EMBL" id="PJE36056.1"/>
    </source>
</evidence>
<dbReference type="OrthoDB" id="5477114at2"/>
<reference evidence="2 3" key="1">
    <citation type="journal article" date="2018" name="Int. J. Syst. Evol. Microbiol.">
        <title>Pseudooceanicola lipolyticus sp. nov., a marine alphaproteobacterium, reclassification of Oceanicola flagellatus as Pseudooceanicola flagellatus comb. nov. and emended description of the genus Pseudooceanicola.</title>
        <authorList>
            <person name="Huang M.-M."/>
            <person name="Guo L.-L."/>
            <person name="Wu Y.-H."/>
            <person name="Lai Q.-L."/>
            <person name="Shao Z.-Z."/>
            <person name="Wang C.-S."/>
            <person name="Wu M."/>
            <person name="Xu X.-W."/>
        </authorList>
    </citation>
    <scope>NUCLEOTIDE SEQUENCE [LARGE SCALE GENOMIC DNA]</scope>
    <source>
        <strain evidence="2 3">157</strain>
    </source>
</reference>
<proteinExistence type="predicted"/>
<name>A0A2M8IZT4_9RHOB</name>
<dbReference type="AlphaFoldDB" id="A0A2M8IZT4"/>
<dbReference type="Pfam" id="PF01926">
    <property type="entry name" value="MMR_HSR1"/>
    <property type="match status" value="1"/>
</dbReference>
<dbReference type="InterPro" id="IPR006073">
    <property type="entry name" value="GTP-bd"/>
</dbReference>
<dbReference type="Proteomes" id="UP000231553">
    <property type="component" value="Unassembled WGS sequence"/>
</dbReference>
<evidence type="ECO:0000313" key="3">
    <source>
        <dbReference type="Proteomes" id="UP000231553"/>
    </source>
</evidence>
<evidence type="ECO:0000259" key="1">
    <source>
        <dbReference type="Pfam" id="PF01926"/>
    </source>
</evidence>
<dbReference type="SUPFAM" id="SSF52540">
    <property type="entry name" value="P-loop containing nucleoside triphosphate hydrolases"/>
    <property type="match status" value="1"/>
</dbReference>
<organism evidence="2 3">
    <name type="scientific">Pseudooceanicola lipolyticus</name>
    <dbReference type="NCBI Taxonomy" id="2029104"/>
    <lineage>
        <taxon>Bacteria</taxon>
        <taxon>Pseudomonadati</taxon>
        <taxon>Pseudomonadota</taxon>
        <taxon>Alphaproteobacteria</taxon>
        <taxon>Rhodobacterales</taxon>
        <taxon>Paracoccaceae</taxon>
        <taxon>Pseudooceanicola</taxon>
    </lineage>
</organism>
<dbReference type="RefSeq" id="WP_100163130.1">
    <property type="nucleotide sequence ID" value="NZ_PGTB01000059.1"/>
</dbReference>
<dbReference type="EMBL" id="PGTB01000059">
    <property type="protein sequence ID" value="PJE36056.1"/>
    <property type="molecule type" value="Genomic_DNA"/>
</dbReference>
<sequence>MLDHDEASLSGTAQRLPRILIAGEFSAGKSQLINALAGQKVVPSGVTATALPPVWLVGGAQGITRVDSNDQAKPVDRLTGAGVMSTKYFILGSDAPLLASFDLIDTPGSSDPNMPADCWERMLGYADMVIWCTNAVQAWRQSEKAVWDEMPEHLVGTGMLLLTHLDKLHDTRSCDKLMRRVRREAGDYFGTICGASLIDPDHITELAAEIAAQAAALTVLPGAEAPAVDRARNPEPAAEQPADVQAVVPRRVKARHVPETAGHGNGVVPLFDPTTKAVAETDGLVDNYGATPKTPAATGGVATETWERLTRGHDLTRPDILNACIAQLLGELDGEFERMHWRQDTQLRSGPRG</sequence>